<proteinExistence type="predicted"/>
<evidence type="ECO:0000313" key="2">
    <source>
        <dbReference type="Proteomes" id="UP000179047"/>
    </source>
</evidence>
<accession>A0A1F8GWE3</accession>
<evidence type="ECO:0000313" key="1">
    <source>
        <dbReference type="EMBL" id="OGN28988.1"/>
    </source>
</evidence>
<comment type="caution">
    <text evidence="1">The sequence shown here is derived from an EMBL/GenBank/DDBJ whole genome shotgun (WGS) entry which is preliminary data.</text>
</comment>
<protein>
    <submittedName>
        <fullName evidence="1">Uncharacterized protein</fullName>
    </submittedName>
</protein>
<gene>
    <name evidence="1" type="ORF">A3A33_01845</name>
</gene>
<sequence length="171" mass="18794">MQTEGRLLLPVLVILVMAGSVGAGDDHSPASEQRMSKLTTTVTSTPPFLASIQEPAPAIKLFQIENECDMDCREFKDAIRVRLGGRFGKTKGEPSYKWLLHFAHGESEGTGRAMYIIAQEVKSERTFGIRVLVSAKNPANLDPGFVQFLSLFLADGGKWPEDGFDVIKVPR</sequence>
<reference evidence="1 2" key="1">
    <citation type="journal article" date="2016" name="Nat. Commun.">
        <title>Thousands of microbial genomes shed light on interconnected biogeochemical processes in an aquifer system.</title>
        <authorList>
            <person name="Anantharaman K."/>
            <person name="Brown C.T."/>
            <person name="Hug L.A."/>
            <person name="Sharon I."/>
            <person name="Castelle C.J."/>
            <person name="Probst A.J."/>
            <person name="Thomas B.C."/>
            <person name="Singh A."/>
            <person name="Wilkins M.J."/>
            <person name="Karaoz U."/>
            <person name="Brodie E.L."/>
            <person name="Williams K.H."/>
            <person name="Hubbard S.S."/>
            <person name="Banfield J.F."/>
        </authorList>
    </citation>
    <scope>NUCLEOTIDE SEQUENCE [LARGE SCALE GENOMIC DNA]</scope>
</reference>
<dbReference type="EMBL" id="MGKP01000011">
    <property type="protein sequence ID" value="OGN28988.1"/>
    <property type="molecule type" value="Genomic_DNA"/>
</dbReference>
<dbReference type="STRING" id="1802701.A3A33_01845"/>
<name>A0A1F8GWE3_9BACT</name>
<organism evidence="1 2">
    <name type="scientific">Candidatus Yanofskybacteria bacterium RIFCSPLOWO2_01_FULL_49_25</name>
    <dbReference type="NCBI Taxonomy" id="1802701"/>
    <lineage>
        <taxon>Bacteria</taxon>
        <taxon>Candidatus Yanofskyibacteriota</taxon>
    </lineage>
</organism>
<dbReference type="AlphaFoldDB" id="A0A1F8GWE3"/>
<dbReference type="Proteomes" id="UP000179047">
    <property type="component" value="Unassembled WGS sequence"/>
</dbReference>